<name>A0A5B7FCC9_PORTR</name>
<proteinExistence type="predicted"/>
<reference evidence="2 3" key="1">
    <citation type="submission" date="2019-05" db="EMBL/GenBank/DDBJ databases">
        <title>Another draft genome of Portunus trituberculatus and its Hox gene families provides insights of decapod evolution.</title>
        <authorList>
            <person name="Jeong J.-H."/>
            <person name="Song I."/>
            <person name="Kim S."/>
            <person name="Choi T."/>
            <person name="Kim D."/>
            <person name="Ryu S."/>
            <person name="Kim W."/>
        </authorList>
    </citation>
    <scope>NUCLEOTIDE SEQUENCE [LARGE SCALE GENOMIC DNA]</scope>
    <source>
        <tissue evidence="2">Muscle</tissue>
    </source>
</reference>
<evidence type="ECO:0000313" key="3">
    <source>
        <dbReference type="Proteomes" id="UP000324222"/>
    </source>
</evidence>
<protein>
    <submittedName>
        <fullName evidence="2">Uncharacterized protein</fullName>
    </submittedName>
</protein>
<organism evidence="2 3">
    <name type="scientific">Portunus trituberculatus</name>
    <name type="common">Swimming crab</name>
    <name type="synonym">Neptunus trituberculatus</name>
    <dbReference type="NCBI Taxonomy" id="210409"/>
    <lineage>
        <taxon>Eukaryota</taxon>
        <taxon>Metazoa</taxon>
        <taxon>Ecdysozoa</taxon>
        <taxon>Arthropoda</taxon>
        <taxon>Crustacea</taxon>
        <taxon>Multicrustacea</taxon>
        <taxon>Malacostraca</taxon>
        <taxon>Eumalacostraca</taxon>
        <taxon>Eucarida</taxon>
        <taxon>Decapoda</taxon>
        <taxon>Pleocyemata</taxon>
        <taxon>Brachyura</taxon>
        <taxon>Eubrachyura</taxon>
        <taxon>Portunoidea</taxon>
        <taxon>Portunidae</taxon>
        <taxon>Portuninae</taxon>
        <taxon>Portunus</taxon>
    </lineage>
</organism>
<keyword evidence="3" id="KW-1185">Reference proteome</keyword>
<evidence type="ECO:0000256" key="1">
    <source>
        <dbReference type="SAM" id="MobiDB-lite"/>
    </source>
</evidence>
<accession>A0A5B7FCC9</accession>
<comment type="caution">
    <text evidence="2">The sequence shown here is derived from an EMBL/GenBank/DDBJ whole genome shotgun (WGS) entry which is preliminary data.</text>
</comment>
<dbReference type="EMBL" id="VSRR010005731">
    <property type="protein sequence ID" value="MPC43217.1"/>
    <property type="molecule type" value="Genomic_DNA"/>
</dbReference>
<dbReference type="Proteomes" id="UP000324222">
    <property type="component" value="Unassembled WGS sequence"/>
</dbReference>
<feature type="compositionally biased region" description="Pro residues" evidence="1">
    <location>
        <begin position="55"/>
        <end position="69"/>
    </location>
</feature>
<sequence>MELESGKKMARMSRKVTSLLKSGISGEVLYNCVRWKALMGGGEGQRRAAGSLLSPPSPSFPPGAVPPPRPALVHGGAIACG</sequence>
<dbReference type="AlphaFoldDB" id="A0A5B7FCC9"/>
<feature type="region of interest" description="Disordered" evidence="1">
    <location>
        <begin position="44"/>
        <end position="69"/>
    </location>
</feature>
<evidence type="ECO:0000313" key="2">
    <source>
        <dbReference type="EMBL" id="MPC43217.1"/>
    </source>
</evidence>
<gene>
    <name evidence="2" type="ORF">E2C01_036857</name>
</gene>